<evidence type="ECO:0000313" key="2">
    <source>
        <dbReference type="Proteomes" id="UP000606974"/>
    </source>
</evidence>
<organism evidence="1 2">
    <name type="scientific">Endocarpon pusillum</name>
    <dbReference type="NCBI Taxonomy" id="364733"/>
    <lineage>
        <taxon>Eukaryota</taxon>
        <taxon>Fungi</taxon>
        <taxon>Dikarya</taxon>
        <taxon>Ascomycota</taxon>
        <taxon>Pezizomycotina</taxon>
        <taxon>Eurotiomycetes</taxon>
        <taxon>Chaetothyriomycetidae</taxon>
        <taxon>Verrucariales</taxon>
        <taxon>Verrucariaceae</taxon>
        <taxon>Endocarpon</taxon>
    </lineage>
</organism>
<comment type="caution">
    <text evidence="1">The sequence shown here is derived from an EMBL/GenBank/DDBJ whole genome shotgun (WGS) entry which is preliminary data.</text>
</comment>
<accession>A0A8H7ALX4</accession>
<keyword evidence="2" id="KW-1185">Reference proteome</keyword>
<dbReference type="EMBL" id="JAACFV010000018">
    <property type="protein sequence ID" value="KAF7511605.1"/>
    <property type="molecule type" value="Genomic_DNA"/>
</dbReference>
<dbReference type="Proteomes" id="UP000606974">
    <property type="component" value="Unassembled WGS sequence"/>
</dbReference>
<sequence length="203" mass="23039">MPESSLLYEPKQKILTSSQILLSSLDGNFETLRARSWSSWQLLLPTGEFVYCVRYAIKRRAQAIQGLTLMSLMMSLTRSASCFGTFTQVPRGVRPLVIESSSLIHSQNVQEAYDSAFRLNMWIPMSAYLKSVLFHFDTFDIVEIGRKILTAFTRKNGLDLFIPYRGIAISNIPTWQHSSTRRASKNTRATPCFIPKVLHPTGN</sequence>
<name>A0A8H7ALX4_9EURO</name>
<dbReference type="AlphaFoldDB" id="A0A8H7ALX4"/>
<proteinExistence type="predicted"/>
<evidence type="ECO:0000313" key="1">
    <source>
        <dbReference type="EMBL" id="KAF7511605.1"/>
    </source>
</evidence>
<reference evidence="1" key="1">
    <citation type="submission" date="2020-02" db="EMBL/GenBank/DDBJ databases">
        <authorList>
            <person name="Palmer J.M."/>
        </authorList>
    </citation>
    <scope>NUCLEOTIDE SEQUENCE</scope>
    <source>
        <strain evidence="1">EPUS1.4</strain>
        <tissue evidence="1">Thallus</tissue>
    </source>
</reference>
<gene>
    <name evidence="1" type="ORF">GJ744_003768</name>
</gene>
<protein>
    <submittedName>
        <fullName evidence="1">Uncharacterized protein</fullName>
    </submittedName>
</protein>